<dbReference type="PANTHER" id="PTHR35567:SF3">
    <property type="entry name" value="MALATE DEHYDROGENASE"/>
    <property type="match status" value="1"/>
</dbReference>
<evidence type="ECO:0008006" key="4">
    <source>
        <dbReference type="Google" id="ProtNLM"/>
    </source>
</evidence>
<organism evidence="2 3">
    <name type="scientific">Diaporthe vaccinii</name>
    <dbReference type="NCBI Taxonomy" id="105482"/>
    <lineage>
        <taxon>Eukaryota</taxon>
        <taxon>Fungi</taxon>
        <taxon>Dikarya</taxon>
        <taxon>Ascomycota</taxon>
        <taxon>Pezizomycotina</taxon>
        <taxon>Sordariomycetes</taxon>
        <taxon>Sordariomycetidae</taxon>
        <taxon>Diaporthales</taxon>
        <taxon>Diaporthaceae</taxon>
        <taxon>Diaporthe</taxon>
        <taxon>Diaporthe eres species complex</taxon>
    </lineage>
</organism>
<accession>A0ABR4EUE6</accession>
<sequence length="265" mass="27793">MLSSNIKPLLPLFIVAAGANWGKCYTRDQRVKLTLPSTGSINLPAPDINLTVSYVALGHGIQNYTCASENATPLAIGALAVIYDITPLYPGFTSISLSAEDFTGLSANLLWNSSIPLDLPDAAAKAPGSSFPESQYQADPANPFPASPSDLDLDGIKAKFLGFHYFDARSAPTFDLVRSAGLIFSGVKTGAVKAPEDADKGVLATGAVDWLQLGDNGRGLSIDVAQVYRVVTAGGVAQACSVSGVNDPDQVLSVPYAAQYWFYSA</sequence>
<dbReference type="Proteomes" id="UP001600888">
    <property type="component" value="Unassembled WGS sequence"/>
</dbReference>
<evidence type="ECO:0000256" key="1">
    <source>
        <dbReference type="SAM" id="SignalP"/>
    </source>
</evidence>
<reference evidence="2 3" key="1">
    <citation type="submission" date="2024-03" db="EMBL/GenBank/DDBJ databases">
        <title>A high-quality draft genome sequence of Diaporthe vaccinii, a causative agent of upright dieback and viscid rot disease in cranberry plants.</title>
        <authorList>
            <person name="Sarrasin M."/>
            <person name="Lang B.F."/>
            <person name="Burger G."/>
        </authorList>
    </citation>
    <scope>NUCLEOTIDE SEQUENCE [LARGE SCALE GENOMIC DNA]</scope>
    <source>
        <strain evidence="2 3">IS7</strain>
    </source>
</reference>
<keyword evidence="1" id="KW-0732">Signal</keyword>
<feature type="chain" id="PRO_5045325713" description="Malate dehydrogenase" evidence="1">
    <location>
        <begin position="27"/>
        <end position="265"/>
    </location>
</feature>
<name>A0ABR4EUE6_9PEZI</name>
<evidence type="ECO:0000313" key="2">
    <source>
        <dbReference type="EMBL" id="KAL2285925.1"/>
    </source>
</evidence>
<feature type="signal peptide" evidence="1">
    <location>
        <begin position="1"/>
        <end position="26"/>
    </location>
</feature>
<protein>
    <recommendedName>
        <fullName evidence="4">Malate dehydrogenase</fullName>
    </recommendedName>
</protein>
<dbReference type="InterPro" id="IPR021851">
    <property type="entry name" value="DUF3455"/>
</dbReference>
<dbReference type="EMBL" id="JBAWTH010000027">
    <property type="protein sequence ID" value="KAL2285925.1"/>
    <property type="molecule type" value="Genomic_DNA"/>
</dbReference>
<proteinExistence type="predicted"/>
<keyword evidence="3" id="KW-1185">Reference proteome</keyword>
<comment type="caution">
    <text evidence="2">The sequence shown here is derived from an EMBL/GenBank/DDBJ whole genome shotgun (WGS) entry which is preliminary data.</text>
</comment>
<dbReference type="PANTHER" id="PTHR35567">
    <property type="entry name" value="MALATE DEHYDROGENASE (AFU_ORTHOLOGUE AFUA_2G13800)"/>
    <property type="match status" value="1"/>
</dbReference>
<dbReference type="Pfam" id="PF11937">
    <property type="entry name" value="DUF3455"/>
    <property type="match status" value="1"/>
</dbReference>
<evidence type="ECO:0000313" key="3">
    <source>
        <dbReference type="Proteomes" id="UP001600888"/>
    </source>
</evidence>
<gene>
    <name evidence="2" type="ORF">FJTKL_07417</name>
</gene>